<dbReference type="Proteomes" id="UP000006787">
    <property type="component" value="Unassembled WGS sequence"/>
</dbReference>
<organism evidence="1 2">
    <name type="scientific">Lactococcus garvieae DCC43</name>
    <dbReference type="NCBI Taxonomy" id="1231377"/>
    <lineage>
        <taxon>Bacteria</taxon>
        <taxon>Bacillati</taxon>
        <taxon>Bacillota</taxon>
        <taxon>Bacilli</taxon>
        <taxon>Lactobacillales</taxon>
        <taxon>Streptococcaceae</taxon>
        <taxon>Lactococcus</taxon>
    </lineage>
</organism>
<accession>K2PK82</accession>
<dbReference type="PATRIC" id="fig|1231377.3.peg.664"/>
<proteinExistence type="predicted"/>
<gene>
    <name evidence="1" type="ORF">C426_0662</name>
</gene>
<dbReference type="EMBL" id="AMQS01000008">
    <property type="protein sequence ID" value="EKF51800.1"/>
    <property type="molecule type" value="Genomic_DNA"/>
</dbReference>
<dbReference type="AlphaFoldDB" id="K2PK82"/>
<sequence length="50" mass="5562">MEFLYLLSATASSLEKIGSKLTSSVILSEFLKLCKQFTEIVSGFKSQMLL</sequence>
<protein>
    <submittedName>
        <fullName evidence="1">Uncharacterized protein</fullName>
    </submittedName>
</protein>
<evidence type="ECO:0000313" key="1">
    <source>
        <dbReference type="EMBL" id="EKF51800.1"/>
    </source>
</evidence>
<name>K2PK82_9LACT</name>
<evidence type="ECO:0000313" key="2">
    <source>
        <dbReference type="Proteomes" id="UP000006787"/>
    </source>
</evidence>
<comment type="caution">
    <text evidence="1">The sequence shown here is derived from an EMBL/GenBank/DDBJ whole genome shotgun (WGS) entry which is preliminary data.</text>
</comment>
<reference evidence="1 2" key="1">
    <citation type="journal article" date="2012" name="J. Bacteriol.">
        <title>Genome Sequence of the Bacteriocin-Producing Strain Lactococcus garvieae DCC43.</title>
        <authorList>
            <person name="Gabrielsen C."/>
            <person name="Brede D.A."/>
            <person name="Hernandez P.E."/>
            <person name="Nes I.F."/>
            <person name="Diep D.B."/>
        </authorList>
    </citation>
    <scope>NUCLEOTIDE SEQUENCE [LARGE SCALE GENOMIC DNA]</scope>
    <source>
        <strain evidence="1 2">DCC43</strain>
    </source>
</reference>